<name>A0ABX0TQR4_9SPHN</name>
<dbReference type="Proteomes" id="UP000727456">
    <property type="component" value="Unassembled WGS sequence"/>
</dbReference>
<keyword evidence="3" id="KW-1185">Reference proteome</keyword>
<sequence length="115" mass="12187">MSKLSRSPMRSLILPAALLLSAAPAFAQTHDETVVTSNHSAGTTTRTVAISTRGLNLGDGRDFARLQRRVAAAADSVCTKDGLWNKFDQIEYSRCRDNAVASAMAHLPATGAATN</sequence>
<evidence type="ECO:0000313" key="2">
    <source>
        <dbReference type="EMBL" id="NIJ07428.1"/>
    </source>
</evidence>
<gene>
    <name evidence="2" type="ORF">FHS31_001024</name>
</gene>
<dbReference type="NCBIfam" id="TIGR04433">
    <property type="entry name" value="UrcA_uranyl"/>
    <property type="match status" value="1"/>
</dbReference>
<evidence type="ECO:0000313" key="3">
    <source>
        <dbReference type="Proteomes" id="UP000727456"/>
    </source>
</evidence>
<feature type="chain" id="PRO_5045853768" evidence="1">
    <location>
        <begin position="28"/>
        <end position="115"/>
    </location>
</feature>
<dbReference type="EMBL" id="JAAOZC010000002">
    <property type="protein sequence ID" value="NIJ07428.1"/>
    <property type="molecule type" value="Genomic_DNA"/>
</dbReference>
<proteinExistence type="predicted"/>
<organism evidence="2 3">
    <name type="scientific">Sphingomonas vulcanisoli</name>
    <dbReference type="NCBI Taxonomy" id="1658060"/>
    <lineage>
        <taxon>Bacteria</taxon>
        <taxon>Pseudomonadati</taxon>
        <taxon>Pseudomonadota</taxon>
        <taxon>Alphaproteobacteria</taxon>
        <taxon>Sphingomonadales</taxon>
        <taxon>Sphingomonadaceae</taxon>
        <taxon>Sphingomonas</taxon>
    </lineage>
</organism>
<evidence type="ECO:0000256" key="1">
    <source>
        <dbReference type="SAM" id="SignalP"/>
    </source>
</evidence>
<protein>
    <submittedName>
        <fullName evidence="2">UrcA family protein</fullName>
    </submittedName>
</protein>
<keyword evidence="1" id="KW-0732">Signal</keyword>
<comment type="caution">
    <text evidence="2">The sequence shown here is derived from an EMBL/GenBank/DDBJ whole genome shotgun (WGS) entry which is preliminary data.</text>
</comment>
<accession>A0ABX0TQR4</accession>
<reference evidence="2 3" key="1">
    <citation type="submission" date="2020-03" db="EMBL/GenBank/DDBJ databases">
        <title>Genomic Encyclopedia of Type Strains, Phase III (KMG-III): the genomes of soil and plant-associated and newly described type strains.</title>
        <authorList>
            <person name="Whitman W."/>
        </authorList>
    </citation>
    <scope>NUCLEOTIDE SEQUENCE [LARGE SCALE GENOMIC DNA]</scope>
    <source>
        <strain evidence="2 3">CECT 8804</strain>
    </source>
</reference>
<dbReference type="InterPro" id="IPR030972">
    <property type="entry name" value="UrcA_uranyl"/>
</dbReference>
<feature type="signal peptide" evidence="1">
    <location>
        <begin position="1"/>
        <end position="27"/>
    </location>
</feature>